<dbReference type="InterPro" id="IPR021713">
    <property type="entry name" value="Folliculin"/>
</dbReference>
<keyword evidence="3" id="KW-1185">Reference proteome</keyword>
<dbReference type="AlphaFoldDB" id="A0A9P8SZW5"/>
<dbReference type="Proteomes" id="UP000788993">
    <property type="component" value="Unassembled WGS sequence"/>
</dbReference>
<evidence type="ECO:0000313" key="2">
    <source>
        <dbReference type="EMBL" id="KAH3660841.1"/>
    </source>
</evidence>
<dbReference type="EMBL" id="JAEUBD010001468">
    <property type="protein sequence ID" value="KAH3660841.1"/>
    <property type="molecule type" value="Genomic_DNA"/>
</dbReference>
<evidence type="ECO:0000313" key="3">
    <source>
        <dbReference type="Proteomes" id="UP000788993"/>
    </source>
</evidence>
<proteinExistence type="predicted"/>
<sequence length="222" mass="25397">MPFMITLAHFCEVHGPSMVICTQNVHSGESEDSYYGTKVPPSSVCKSCAFIVPHESTSLRTQSGDQTYISTQHPSSQPRYAALRQTIMRVFTIESNHDINKPLSFGDSKNGYSVSLGFKLIDDTARGSERRYSLIFTSDSEQKLYENYSVILDQLTAMVHFITSKSMHIIENRRKNENNNETYLRRGSRMPKNRSIMDLLQDDKFFVRLHLWASSLLDQLIV</sequence>
<name>A0A9P8SZW5_9ASCO</name>
<reference evidence="2" key="1">
    <citation type="journal article" date="2021" name="Open Biol.">
        <title>Shared evolutionary footprints suggest mitochondrial oxidative damage underlies multiple complex I losses in fungi.</title>
        <authorList>
            <person name="Schikora-Tamarit M.A."/>
            <person name="Marcet-Houben M."/>
            <person name="Nosek J."/>
            <person name="Gabaldon T."/>
        </authorList>
    </citation>
    <scope>NUCLEOTIDE SEQUENCE</scope>
    <source>
        <strain evidence="2">NCAIM Y.01608</strain>
    </source>
</reference>
<dbReference type="GO" id="GO:0005096">
    <property type="term" value="F:GTPase activator activity"/>
    <property type="evidence" value="ECO:0007669"/>
    <property type="project" value="InterPro"/>
</dbReference>
<dbReference type="PANTHER" id="PTHR31441">
    <property type="entry name" value="FOLLICULIN FAMILY MEMBER"/>
    <property type="match status" value="1"/>
</dbReference>
<dbReference type="GO" id="GO:1904263">
    <property type="term" value="P:positive regulation of TORC1 signaling"/>
    <property type="evidence" value="ECO:0007669"/>
    <property type="project" value="TreeGrafter"/>
</dbReference>
<accession>A0A9P8SZW5</accession>
<dbReference type="PROSITE" id="PS51834">
    <property type="entry name" value="DENN_FLCN_SMCR8"/>
    <property type="match status" value="1"/>
</dbReference>
<dbReference type="GO" id="GO:0005829">
    <property type="term" value="C:cytosol"/>
    <property type="evidence" value="ECO:0007669"/>
    <property type="project" value="TreeGrafter"/>
</dbReference>
<dbReference type="InterPro" id="IPR037520">
    <property type="entry name" value="Folliculin/SMCR8_longin"/>
</dbReference>
<dbReference type="InterPro" id="IPR037521">
    <property type="entry name" value="FLCN/SMCR8_DENN"/>
</dbReference>
<evidence type="ECO:0000259" key="1">
    <source>
        <dbReference type="PROSITE" id="PS51834"/>
    </source>
</evidence>
<feature type="domain" description="UDENN FLCN/SMCR8-type" evidence="1">
    <location>
        <begin position="42"/>
        <end position="222"/>
    </location>
</feature>
<dbReference type="Pfam" id="PF11704">
    <property type="entry name" value="Folliculin"/>
    <property type="match status" value="1"/>
</dbReference>
<organism evidence="2 3">
    <name type="scientific">Ogataea polymorpha</name>
    <dbReference type="NCBI Taxonomy" id="460523"/>
    <lineage>
        <taxon>Eukaryota</taxon>
        <taxon>Fungi</taxon>
        <taxon>Dikarya</taxon>
        <taxon>Ascomycota</taxon>
        <taxon>Saccharomycotina</taxon>
        <taxon>Pichiomycetes</taxon>
        <taxon>Pichiales</taxon>
        <taxon>Pichiaceae</taxon>
        <taxon>Ogataea</taxon>
    </lineage>
</organism>
<dbReference type="PANTHER" id="PTHR31441:SF2">
    <property type="entry name" value="FOLLICULIN"/>
    <property type="match status" value="1"/>
</dbReference>
<gene>
    <name evidence="2" type="ORF">OGATHE_005173</name>
</gene>
<reference evidence="2" key="2">
    <citation type="submission" date="2021-01" db="EMBL/GenBank/DDBJ databases">
        <authorList>
            <person name="Schikora-Tamarit M.A."/>
        </authorList>
    </citation>
    <scope>NUCLEOTIDE SEQUENCE</scope>
    <source>
        <strain evidence="2">NCAIM Y.01608</strain>
    </source>
</reference>
<comment type="caution">
    <text evidence="2">The sequence shown here is derived from an EMBL/GenBank/DDBJ whole genome shotgun (WGS) entry which is preliminary data.</text>
</comment>
<protein>
    <recommendedName>
        <fullName evidence="1">UDENN FLCN/SMCR8-type domain-containing protein</fullName>
    </recommendedName>
</protein>